<evidence type="ECO:0000256" key="7">
    <source>
        <dbReference type="ARBA" id="ARBA00022989"/>
    </source>
</evidence>
<keyword evidence="4" id="KW-1003">Cell membrane</keyword>
<feature type="transmembrane region" description="Helical" evidence="9">
    <location>
        <begin position="92"/>
        <end position="110"/>
    </location>
</feature>
<gene>
    <name evidence="11" type="ORF">DI556_10850</name>
</gene>
<dbReference type="GO" id="GO:0043190">
    <property type="term" value="C:ATP-binding cassette (ABC) transporter complex"/>
    <property type="evidence" value="ECO:0007669"/>
    <property type="project" value="InterPro"/>
</dbReference>
<feature type="transmembrane region" description="Helical" evidence="9">
    <location>
        <begin position="51"/>
        <end position="72"/>
    </location>
</feature>
<evidence type="ECO:0000256" key="2">
    <source>
        <dbReference type="ARBA" id="ARBA00010072"/>
    </source>
</evidence>
<dbReference type="NCBIfam" id="TIGR01726">
    <property type="entry name" value="HEQRo_perm_3TM"/>
    <property type="match status" value="1"/>
</dbReference>
<evidence type="ECO:0000256" key="8">
    <source>
        <dbReference type="ARBA" id="ARBA00023136"/>
    </source>
</evidence>
<name>A0A2W5NF04_RHOSU</name>
<dbReference type="InterPro" id="IPR000515">
    <property type="entry name" value="MetI-like"/>
</dbReference>
<dbReference type="CDD" id="cd06261">
    <property type="entry name" value="TM_PBP2"/>
    <property type="match status" value="1"/>
</dbReference>
<reference evidence="11 12" key="1">
    <citation type="submission" date="2017-08" db="EMBL/GenBank/DDBJ databases">
        <title>Infants hospitalized years apart are colonized by the same room-sourced microbial strains.</title>
        <authorList>
            <person name="Brooks B."/>
            <person name="Olm M.R."/>
            <person name="Firek B.A."/>
            <person name="Baker R."/>
            <person name="Thomas B.C."/>
            <person name="Morowitz M.J."/>
            <person name="Banfield J.F."/>
        </authorList>
    </citation>
    <scope>NUCLEOTIDE SEQUENCE [LARGE SCALE GENOMIC DNA]</scope>
    <source>
        <strain evidence="11">S2_005_002_R2_34</strain>
    </source>
</reference>
<dbReference type="PANTHER" id="PTHR30133">
    <property type="entry name" value="CATIONIC AMINO ACID TRANSPORTER, MEMBRANE COMPONENT"/>
    <property type="match status" value="1"/>
</dbReference>
<feature type="domain" description="ABC transmembrane type-1" evidence="10">
    <location>
        <begin position="15"/>
        <end position="215"/>
    </location>
</feature>
<dbReference type="InterPro" id="IPR035906">
    <property type="entry name" value="MetI-like_sf"/>
</dbReference>
<evidence type="ECO:0000256" key="1">
    <source>
        <dbReference type="ARBA" id="ARBA00004429"/>
    </source>
</evidence>
<proteinExistence type="inferred from homology"/>
<keyword evidence="5" id="KW-0997">Cell inner membrane</keyword>
<keyword evidence="7 9" id="KW-1133">Transmembrane helix</keyword>
<dbReference type="Gene3D" id="1.10.3720.10">
    <property type="entry name" value="MetI-like"/>
    <property type="match status" value="1"/>
</dbReference>
<evidence type="ECO:0000256" key="6">
    <source>
        <dbReference type="ARBA" id="ARBA00022692"/>
    </source>
</evidence>
<dbReference type="SUPFAM" id="SSF161098">
    <property type="entry name" value="MetI-like"/>
    <property type="match status" value="1"/>
</dbReference>
<dbReference type="Proteomes" id="UP000249185">
    <property type="component" value="Unassembled WGS sequence"/>
</dbReference>
<evidence type="ECO:0000256" key="4">
    <source>
        <dbReference type="ARBA" id="ARBA00022475"/>
    </source>
</evidence>
<sequence>MEHLAEYAPLLVRGWFVTIALAVLSLAIATLLGALGAAGRLSRSPVARGAVFLYTTVIRGVPDLVLLLLVYFGGQRLLNTLLDLFGAGPVTLSPFVAGVLSIGFIYGAYLTETFRGAFLAIPRGQIESASALGLRRWPLFRFVLLPQLIRFALAGYGNTWQVLVKSTAVVSVIGLSDLVGFANDAGKTTREPFIFFVAVLAGYLFITWASTRILALLERRAEVGYAHAR</sequence>
<dbReference type="PROSITE" id="PS50928">
    <property type="entry name" value="ABC_TM1"/>
    <property type="match status" value="1"/>
</dbReference>
<dbReference type="GO" id="GO:0022857">
    <property type="term" value="F:transmembrane transporter activity"/>
    <property type="evidence" value="ECO:0007669"/>
    <property type="project" value="InterPro"/>
</dbReference>
<comment type="similarity">
    <text evidence="2">Belongs to the binding-protein-dependent transport system permease family. HisMQ subfamily.</text>
</comment>
<dbReference type="AlphaFoldDB" id="A0A2W5NF04"/>
<evidence type="ECO:0000256" key="3">
    <source>
        <dbReference type="ARBA" id="ARBA00022448"/>
    </source>
</evidence>
<keyword evidence="3 9" id="KW-0813">Transport</keyword>
<accession>A0A2W5NF04</accession>
<feature type="transmembrane region" description="Helical" evidence="9">
    <location>
        <begin position="193"/>
        <end position="215"/>
    </location>
</feature>
<comment type="subcellular location">
    <subcellularLocation>
        <location evidence="1">Cell inner membrane</location>
        <topology evidence="1">Multi-pass membrane protein</topology>
    </subcellularLocation>
    <subcellularLocation>
        <location evidence="9">Cell membrane</location>
        <topology evidence="9">Multi-pass membrane protein</topology>
    </subcellularLocation>
</comment>
<evidence type="ECO:0000259" key="10">
    <source>
        <dbReference type="PROSITE" id="PS50928"/>
    </source>
</evidence>
<feature type="transmembrane region" description="Helical" evidence="9">
    <location>
        <begin position="15"/>
        <end position="39"/>
    </location>
</feature>
<keyword evidence="8 9" id="KW-0472">Membrane</keyword>
<evidence type="ECO:0000256" key="9">
    <source>
        <dbReference type="RuleBase" id="RU363032"/>
    </source>
</evidence>
<evidence type="ECO:0000313" key="11">
    <source>
        <dbReference type="EMBL" id="PZQ49365.1"/>
    </source>
</evidence>
<dbReference type="InterPro" id="IPR051613">
    <property type="entry name" value="ABC_transp_permease_HisMQ"/>
</dbReference>
<dbReference type="InterPro" id="IPR010065">
    <property type="entry name" value="AA_ABC_transptr_permease_3TM"/>
</dbReference>
<comment type="caution">
    <text evidence="11">The sequence shown here is derived from an EMBL/GenBank/DDBJ whole genome shotgun (WGS) entry which is preliminary data.</text>
</comment>
<keyword evidence="6 9" id="KW-0812">Transmembrane</keyword>
<dbReference type="EMBL" id="QFPW01000007">
    <property type="protein sequence ID" value="PZQ49365.1"/>
    <property type="molecule type" value="Genomic_DNA"/>
</dbReference>
<evidence type="ECO:0000313" key="12">
    <source>
        <dbReference type="Proteomes" id="UP000249185"/>
    </source>
</evidence>
<dbReference type="Pfam" id="PF00528">
    <property type="entry name" value="BPD_transp_1"/>
    <property type="match status" value="1"/>
</dbReference>
<organism evidence="11 12">
    <name type="scientific">Rhodovulum sulfidophilum</name>
    <name type="common">Rhodobacter sulfidophilus</name>
    <dbReference type="NCBI Taxonomy" id="35806"/>
    <lineage>
        <taxon>Bacteria</taxon>
        <taxon>Pseudomonadati</taxon>
        <taxon>Pseudomonadota</taxon>
        <taxon>Alphaproteobacteria</taxon>
        <taxon>Rhodobacterales</taxon>
        <taxon>Paracoccaceae</taxon>
        <taxon>Rhodovulum</taxon>
    </lineage>
</organism>
<evidence type="ECO:0000256" key="5">
    <source>
        <dbReference type="ARBA" id="ARBA00022519"/>
    </source>
</evidence>
<protein>
    <recommendedName>
        <fullName evidence="10">ABC transmembrane type-1 domain-containing protein</fullName>
    </recommendedName>
</protein>